<sequence length="62" mass="6959">MAASEVIMPKRRKTNQDEERCYPDSPDGLLVTASKNRAFAARFIGEYRLVKQEVGGGKRSKT</sequence>
<dbReference type="Proteomes" id="UP000295550">
    <property type="component" value="Unassembled WGS sequence"/>
</dbReference>
<comment type="caution">
    <text evidence="2">The sequence shown here is derived from an EMBL/GenBank/DDBJ whole genome shotgun (WGS) entry which is preliminary data.</text>
</comment>
<proteinExistence type="predicted"/>
<evidence type="ECO:0000256" key="1">
    <source>
        <dbReference type="SAM" id="MobiDB-lite"/>
    </source>
</evidence>
<organism evidence="2 3">
    <name type="scientific">Photorhabdus luminescens subsp. mexicana</name>
    <dbReference type="NCBI Taxonomy" id="2100167"/>
    <lineage>
        <taxon>Bacteria</taxon>
        <taxon>Pseudomonadati</taxon>
        <taxon>Pseudomonadota</taxon>
        <taxon>Gammaproteobacteria</taxon>
        <taxon>Enterobacterales</taxon>
        <taxon>Morganellaceae</taxon>
        <taxon>Photorhabdus</taxon>
    </lineage>
</organism>
<feature type="region of interest" description="Disordered" evidence="1">
    <location>
        <begin position="1"/>
        <end position="23"/>
    </location>
</feature>
<dbReference type="AlphaFoldDB" id="A0A4R4IPT2"/>
<dbReference type="EMBL" id="PUJX01000052">
    <property type="protein sequence ID" value="TDB42657.1"/>
    <property type="molecule type" value="Genomic_DNA"/>
</dbReference>
<reference evidence="2 3" key="1">
    <citation type="journal article" date="2019" name="Int. J. Syst. Evol. Microbiol.">
        <title>Photorhabdus khanii subsp. guanajuatensis subsp. nov., isolated from Heterorhabditis atacamensis, and Photorhabdus luminescens subsp. mexicana subsp. nov., isolated from Heterorhabditis mexicana entomopathogenic nematodes.</title>
        <authorList>
            <person name="Machado R.A.R."/>
            <person name="Bruno P."/>
            <person name="Arce C.C.M."/>
            <person name="Liechti N."/>
            <person name="Kohler A."/>
            <person name="Bernal J."/>
            <person name="Bruggmann R."/>
            <person name="Turlings T.C.J."/>
        </authorList>
    </citation>
    <scope>NUCLEOTIDE SEQUENCE [LARGE SCALE GENOMIC DNA]</scope>
    <source>
        <strain evidence="2 3">MEX47-22</strain>
    </source>
</reference>
<accession>A0A4R4IPT2</accession>
<gene>
    <name evidence="2" type="ORF">C5468_24555</name>
</gene>
<protein>
    <submittedName>
        <fullName evidence="2">Uncharacterized protein</fullName>
    </submittedName>
</protein>
<evidence type="ECO:0000313" key="3">
    <source>
        <dbReference type="Proteomes" id="UP000295550"/>
    </source>
</evidence>
<evidence type="ECO:0000313" key="2">
    <source>
        <dbReference type="EMBL" id="TDB42657.1"/>
    </source>
</evidence>
<name>A0A4R4IPT2_PHOLU</name>